<dbReference type="Gene3D" id="2.70.150.10">
    <property type="entry name" value="Calcium-transporting ATPase, cytoplasmic transduction domain A"/>
    <property type="match status" value="1"/>
</dbReference>
<dbReference type="PANTHER" id="PTHR42861">
    <property type="entry name" value="CALCIUM-TRANSPORTING ATPASE"/>
    <property type="match status" value="1"/>
</dbReference>
<reference evidence="8 9" key="1">
    <citation type="journal article" date="2015" name="Infect. Genet. Evol.">
        <title>Genomic sequences of six botulinum neurotoxin-producing strains representing three clostridial species illustrate the mobility and diversity of botulinum neurotoxin genes.</title>
        <authorList>
            <person name="Smith T.J."/>
            <person name="Hill K.K."/>
            <person name="Xie G."/>
            <person name="Foley B.T."/>
            <person name="Williamson C.H."/>
            <person name="Foster J.T."/>
            <person name="Johnson S.L."/>
            <person name="Chertkov O."/>
            <person name="Teshima H."/>
            <person name="Gibbons H.S."/>
            <person name="Johnsky L.A."/>
            <person name="Karavis M.A."/>
            <person name="Smith L.A."/>
        </authorList>
    </citation>
    <scope>NUCLEOTIDE SEQUENCE [LARGE SCALE GENOMIC DNA]</scope>
    <source>
        <strain evidence="8 9">CDC 2741</strain>
    </source>
</reference>
<dbReference type="InterPro" id="IPR008250">
    <property type="entry name" value="ATPase_P-typ_transduc_dom_A_sf"/>
</dbReference>
<dbReference type="InterPro" id="IPR023299">
    <property type="entry name" value="ATPase_P-typ_cyto_dom_N"/>
</dbReference>
<dbReference type="SUPFAM" id="SSF81665">
    <property type="entry name" value="Calcium ATPase, transmembrane domain M"/>
    <property type="match status" value="1"/>
</dbReference>
<dbReference type="Gene3D" id="3.40.50.1000">
    <property type="entry name" value="HAD superfamily/HAD-like"/>
    <property type="match status" value="1"/>
</dbReference>
<evidence type="ECO:0000256" key="1">
    <source>
        <dbReference type="ARBA" id="ARBA00004141"/>
    </source>
</evidence>
<name>A0A0C1R5H3_9CLOT</name>
<dbReference type="PROSITE" id="PS00154">
    <property type="entry name" value="ATPASE_E1_E2"/>
    <property type="match status" value="1"/>
</dbReference>
<dbReference type="NCBIfam" id="TIGR01494">
    <property type="entry name" value="ATPase_P-type"/>
    <property type="match status" value="2"/>
</dbReference>
<dbReference type="InterPro" id="IPR018303">
    <property type="entry name" value="ATPase_P-typ_P_site"/>
</dbReference>
<dbReference type="Proteomes" id="UP000031366">
    <property type="component" value="Unassembled WGS sequence"/>
</dbReference>
<dbReference type="OrthoDB" id="9760364at2"/>
<evidence type="ECO:0000256" key="3">
    <source>
        <dbReference type="ARBA" id="ARBA00022967"/>
    </source>
</evidence>
<dbReference type="SFLD" id="SFLDF00027">
    <property type="entry name" value="p-type_atpase"/>
    <property type="match status" value="1"/>
</dbReference>
<dbReference type="GO" id="GO:0016887">
    <property type="term" value="F:ATP hydrolysis activity"/>
    <property type="evidence" value="ECO:0007669"/>
    <property type="project" value="InterPro"/>
</dbReference>
<dbReference type="Gene3D" id="1.20.1110.10">
    <property type="entry name" value="Calcium-transporting ATPase, transmembrane domain"/>
    <property type="match status" value="1"/>
</dbReference>
<keyword evidence="3" id="KW-1278">Translocase</keyword>
<gene>
    <name evidence="8" type="ORF">U732_2408</name>
</gene>
<evidence type="ECO:0000256" key="5">
    <source>
        <dbReference type="ARBA" id="ARBA00023136"/>
    </source>
</evidence>
<dbReference type="AlphaFoldDB" id="A0A0C1R5H3"/>
<feature type="transmembrane region" description="Helical" evidence="6">
    <location>
        <begin position="262"/>
        <end position="287"/>
    </location>
</feature>
<protein>
    <submittedName>
        <fullName evidence="8">HAD ATPase, P-type, IC family protein</fullName>
    </submittedName>
</protein>
<evidence type="ECO:0000256" key="4">
    <source>
        <dbReference type="ARBA" id="ARBA00022989"/>
    </source>
</evidence>
<feature type="transmembrane region" description="Helical" evidence="6">
    <location>
        <begin position="642"/>
        <end position="660"/>
    </location>
</feature>
<feature type="transmembrane region" description="Helical" evidence="6">
    <location>
        <begin position="81"/>
        <end position="99"/>
    </location>
</feature>
<keyword evidence="4 6" id="KW-1133">Transmembrane helix</keyword>
<dbReference type="InterPro" id="IPR001757">
    <property type="entry name" value="P_typ_ATPase"/>
</dbReference>
<feature type="transmembrane region" description="Helical" evidence="6">
    <location>
        <begin position="231"/>
        <end position="250"/>
    </location>
</feature>
<dbReference type="CDD" id="cd02609">
    <property type="entry name" value="P-type_ATPase"/>
    <property type="match status" value="1"/>
</dbReference>
<dbReference type="SFLD" id="SFLDS00003">
    <property type="entry name" value="Haloacid_Dehalogenase"/>
    <property type="match status" value="1"/>
</dbReference>
<dbReference type="PRINTS" id="PR00119">
    <property type="entry name" value="CATATPASE"/>
</dbReference>
<dbReference type="InterPro" id="IPR044492">
    <property type="entry name" value="P_typ_ATPase_HD_dom"/>
</dbReference>
<dbReference type="InterPro" id="IPR059000">
    <property type="entry name" value="ATPase_P-type_domA"/>
</dbReference>
<dbReference type="STRING" id="29341.RSJ17_02465"/>
<dbReference type="PRINTS" id="PR00120">
    <property type="entry name" value="HATPASE"/>
</dbReference>
<feature type="transmembrane region" description="Helical" evidence="6">
    <location>
        <begin position="55"/>
        <end position="75"/>
    </location>
</feature>
<keyword evidence="9" id="KW-1185">Reference proteome</keyword>
<evidence type="ECO:0000256" key="2">
    <source>
        <dbReference type="ARBA" id="ARBA00022692"/>
    </source>
</evidence>
<proteinExistence type="predicted"/>
<dbReference type="Gene3D" id="3.40.1110.10">
    <property type="entry name" value="Calcium-transporting ATPase, cytoplasmic domain N"/>
    <property type="match status" value="1"/>
</dbReference>
<dbReference type="InterPro" id="IPR023214">
    <property type="entry name" value="HAD_sf"/>
</dbReference>
<evidence type="ECO:0000313" key="8">
    <source>
        <dbReference type="EMBL" id="KIE45736.1"/>
    </source>
</evidence>
<dbReference type="SUPFAM" id="SSF56784">
    <property type="entry name" value="HAD-like"/>
    <property type="match status" value="1"/>
</dbReference>
<dbReference type="GO" id="GO:0016020">
    <property type="term" value="C:membrane"/>
    <property type="evidence" value="ECO:0007669"/>
    <property type="project" value="UniProtKB-SubCell"/>
</dbReference>
<feature type="transmembrane region" description="Helical" evidence="6">
    <location>
        <begin position="763"/>
        <end position="782"/>
    </location>
</feature>
<dbReference type="InterPro" id="IPR023298">
    <property type="entry name" value="ATPase_P-typ_TM_dom_sf"/>
</dbReference>
<dbReference type="GO" id="GO:0005524">
    <property type="term" value="F:ATP binding"/>
    <property type="evidence" value="ECO:0007669"/>
    <property type="project" value="InterPro"/>
</dbReference>
<dbReference type="Pfam" id="PF00702">
    <property type="entry name" value="Hydrolase"/>
    <property type="match status" value="1"/>
</dbReference>
<feature type="transmembrane region" description="Helical" evidence="6">
    <location>
        <begin position="707"/>
        <end position="725"/>
    </location>
</feature>
<dbReference type="SUPFAM" id="SSF81653">
    <property type="entry name" value="Calcium ATPase, transduction domain A"/>
    <property type="match status" value="1"/>
</dbReference>
<evidence type="ECO:0000259" key="7">
    <source>
        <dbReference type="Pfam" id="PF00122"/>
    </source>
</evidence>
<sequence>MRSEFIYENKSYKISKSNDMNYGLTDKEVKDRVKKGKVNIIPKTPSRTIGQIIRANLFTSFNALNAVLAIVVIIAGSPKNALFAGVIITNTMIGVVQEVRAKAIIENLSLLNMTNVKVMRNGVEKEISMEDLVIDDIMVLNPGAKIVADAEILHGSEIEVDESLLTGESDPVLKKSSSKILSGSFVVAGNGYAKVTSVGADTYSAKLAEEAKRYKLINSELQTAVNKIFKVIIWLVIPIGILLVATQLLFADRSWQDAVIGAASGIIGMVPEGFVLLTSATFIVAVIRLSKWDTLVQELPATEVLARVDVLCLDKTGTITEGKLKVVDVVALENNDINDIEKILAGIVHGSPSINPTQQAILEKYKDKPELKIKNKIPFSSEKKWSGVEFEEKGAWVLGAPEMILKDEYKEIKSIVEEEAIKGRRVLLLAKASEDEFKNQTLNNVEKTALVLIEDIIRGEATKSFQYFEKEGVELKIISGDNPVTVSAVAKRAGIKSADKYVDARTLPEDSEQLAEIIENNTIFGRVTPHQKKTIVKSLQSKGHIVAMTGDGVNDVLALKEADCGIAMANGSDATKAVAQLVLLNSDFSALPKVVVEGRKLINNLERVSELFLSKTVYSMILSLVFGLILLPFPFMPIQLSLIGSIAIGIPSFFLALAPNKERVSRGFLKRVLQVSIPNGIVIGLSTLTIFLLGYFNNLTIEQCRTLSILVLGGISLIVLLKVAKPLNAFKALLVMVMGILFSAAFVIPQARELFMFYNSDKIYIFISILLIILSLPFTYIITNITKKIFK</sequence>
<dbReference type="EMBL" id="AYSO01000018">
    <property type="protein sequence ID" value="KIE45736.1"/>
    <property type="molecule type" value="Genomic_DNA"/>
</dbReference>
<dbReference type="InterPro" id="IPR036412">
    <property type="entry name" value="HAD-like_sf"/>
</dbReference>
<comment type="subcellular location">
    <subcellularLocation>
        <location evidence="1">Membrane</location>
        <topology evidence="1">Multi-pass membrane protein</topology>
    </subcellularLocation>
</comment>
<dbReference type="SFLD" id="SFLDG00002">
    <property type="entry name" value="C1.7:_P-type_atpase_like"/>
    <property type="match status" value="1"/>
</dbReference>
<feature type="transmembrane region" description="Helical" evidence="6">
    <location>
        <begin position="672"/>
        <end position="695"/>
    </location>
</feature>
<evidence type="ECO:0000256" key="6">
    <source>
        <dbReference type="SAM" id="Phobius"/>
    </source>
</evidence>
<comment type="caution">
    <text evidence="8">The sequence shown here is derived from an EMBL/GenBank/DDBJ whole genome shotgun (WGS) entry which is preliminary data.</text>
</comment>
<feature type="domain" description="P-type ATPase A" evidence="7">
    <location>
        <begin position="113"/>
        <end position="210"/>
    </location>
</feature>
<evidence type="ECO:0000313" key="9">
    <source>
        <dbReference type="Proteomes" id="UP000031366"/>
    </source>
</evidence>
<feature type="transmembrane region" description="Helical" evidence="6">
    <location>
        <begin position="732"/>
        <end position="751"/>
    </location>
</feature>
<dbReference type="RefSeq" id="WP_052268179.1">
    <property type="nucleotide sequence ID" value="NZ_AYSO01000018.1"/>
</dbReference>
<keyword evidence="2 6" id="KW-0812">Transmembrane</keyword>
<organism evidence="8 9">
    <name type="scientific">Clostridium argentinense CDC 2741</name>
    <dbReference type="NCBI Taxonomy" id="1418104"/>
    <lineage>
        <taxon>Bacteria</taxon>
        <taxon>Bacillati</taxon>
        <taxon>Bacillota</taxon>
        <taxon>Clostridia</taxon>
        <taxon>Eubacteriales</taxon>
        <taxon>Clostridiaceae</taxon>
        <taxon>Clostridium</taxon>
    </lineage>
</organism>
<accession>A0A0C1R5H3</accession>
<dbReference type="Pfam" id="PF00122">
    <property type="entry name" value="E1-E2_ATPase"/>
    <property type="match status" value="1"/>
</dbReference>
<feature type="transmembrane region" description="Helical" evidence="6">
    <location>
        <begin position="617"/>
        <end position="636"/>
    </location>
</feature>
<keyword evidence="5 6" id="KW-0472">Membrane</keyword>